<dbReference type="Proteomes" id="UP001208570">
    <property type="component" value="Unassembled WGS sequence"/>
</dbReference>
<reference evidence="2" key="1">
    <citation type="journal article" date="2023" name="Mol. Biol. Evol.">
        <title>Third-Generation Sequencing Reveals the Adaptive Role of the Epigenome in Three Deep-Sea Polychaetes.</title>
        <authorList>
            <person name="Perez M."/>
            <person name="Aroh O."/>
            <person name="Sun Y."/>
            <person name="Lan Y."/>
            <person name="Juniper S.K."/>
            <person name="Young C.R."/>
            <person name="Angers B."/>
            <person name="Qian P.Y."/>
        </authorList>
    </citation>
    <scope>NUCLEOTIDE SEQUENCE</scope>
    <source>
        <strain evidence="2">P08H-3</strain>
    </source>
</reference>
<evidence type="ECO:0000313" key="3">
    <source>
        <dbReference type="Proteomes" id="UP001208570"/>
    </source>
</evidence>
<feature type="compositionally biased region" description="Polar residues" evidence="1">
    <location>
        <begin position="50"/>
        <end position="71"/>
    </location>
</feature>
<dbReference type="AlphaFoldDB" id="A0AAD9NA52"/>
<feature type="compositionally biased region" description="Basic and acidic residues" evidence="1">
    <location>
        <begin position="28"/>
        <end position="46"/>
    </location>
</feature>
<feature type="region of interest" description="Disordered" evidence="1">
    <location>
        <begin position="25"/>
        <end position="116"/>
    </location>
</feature>
<comment type="caution">
    <text evidence="2">The sequence shown here is derived from an EMBL/GenBank/DDBJ whole genome shotgun (WGS) entry which is preliminary data.</text>
</comment>
<sequence>MGILLSCCLKGEYPEFVLGRPTKTSRRRNIESLLSDRDNPDVDGRKASMPPSQMCETPTQLPSPSASSTCAETRKEKYTGPAIKSPFVASPDVRSGARIQKQQSSSFPDPFRKSVK</sequence>
<dbReference type="EMBL" id="JAODUP010000128">
    <property type="protein sequence ID" value="KAK2160646.1"/>
    <property type="molecule type" value="Genomic_DNA"/>
</dbReference>
<protein>
    <submittedName>
        <fullName evidence="2">Uncharacterized protein</fullName>
    </submittedName>
</protein>
<name>A0AAD9NA52_9ANNE</name>
<evidence type="ECO:0000313" key="2">
    <source>
        <dbReference type="EMBL" id="KAK2160646.1"/>
    </source>
</evidence>
<accession>A0AAD9NA52</accession>
<organism evidence="2 3">
    <name type="scientific">Paralvinella palmiformis</name>
    <dbReference type="NCBI Taxonomy" id="53620"/>
    <lineage>
        <taxon>Eukaryota</taxon>
        <taxon>Metazoa</taxon>
        <taxon>Spiralia</taxon>
        <taxon>Lophotrochozoa</taxon>
        <taxon>Annelida</taxon>
        <taxon>Polychaeta</taxon>
        <taxon>Sedentaria</taxon>
        <taxon>Canalipalpata</taxon>
        <taxon>Terebellida</taxon>
        <taxon>Terebelliformia</taxon>
        <taxon>Alvinellidae</taxon>
        <taxon>Paralvinella</taxon>
    </lineage>
</organism>
<proteinExistence type="predicted"/>
<evidence type="ECO:0000256" key="1">
    <source>
        <dbReference type="SAM" id="MobiDB-lite"/>
    </source>
</evidence>
<gene>
    <name evidence="2" type="ORF">LSH36_128g00015</name>
</gene>
<keyword evidence="3" id="KW-1185">Reference proteome</keyword>